<name>A0A1I4RSM5_9GAMM</name>
<dbReference type="AlphaFoldDB" id="A0A1I4RSM5"/>
<dbReference type="Pfam" id="PF00561">
    <property type="entry name" value="Abhydrolase_1"/>
    <property type="match status" value="1"/>
</dbReference>
<evidence type="ECO:0000313" key="5">
    <source>
        <dbReference type="Proteomes" id="UP000198519"/>
    </source>
</evidence>
<evidence type="ECO:0000256" key="1">
    <source>
        <dbReference type="ARBA" id="ARBA00008645"/>
    </source>
</evidence>
<reference evidence="5" key="1">
    <citation type="submission" date="2016-10" db="EMBL/GenBank/DDBJ databases">
        <authorList>
            <person name="Varghese N."/>
            <person name="Submissions S."/>
        </authorList>
    </citation>
    <scope>NUCLEOTIDE SEQUENCE [LARGE SCALE GENOMIC DNA]</scope>
    <source>
        <strain evidence="5">CGMCC 1.7061</strain>
    </source>
</reference>
<feature type="domain" description="AB hydrolase-1" evidence="3">
    <location>
        <begin position="30"/>
        <end position="157"/>
    </location>
</feature>
<dbReference type="PANTHER" id="PTHR43798">
    <property type="entry name" value="MONOACYLGLYCEROL LIPASE"/>
    <property type="match status" value="1"/>
</dbReference>
<dbReference type="Proteomes" id="UP000198519">
    <property type="component" value="Unassembled WGS sequence"/>
</dbReference>
<gene>
    <name evidence="4" type="ORF">SAMN04487963_2923</name>
</gene>
<dbReference type="Gene3D" id="3.40.50.1820">
    <property type="entry name" value="alpha/beta hydrolase"/>
    <property type="match status" value="1"/>
</dbReference>
<keyword evidence="2" id="KW-0378">Hydrolase</keyword>
<evidence type="ECO:0000313" key="4">
    <source>
        <dbReference type="EMBL" id="SFM55191.1"/>
    </source>
</evidence>
<dbReference type="InterPro" id="IPR000073">
    <property type="entry name" value="AB_hydrolase_1"/>
</dbReference>
<dbReference type="GO" id="GO:0016787">
    <property type="term" value="F:hydrolase activity"/>
    <property type="evidence" value="ECO:0007669"/>
    <property type="project" value="UniProtKB-KW"/>
</dbReference>
<organism evidence="4 5">
    <name type="scientific">Marinobacter zhejiangensis</name>
    <dbReference type="NCBI Taxonomy" id="488535"/>
    <lineage>
        <taxon>Bacteria</taxon>
        <taxon>Pseudomonadati</taxon>
        <taxon>Pseudomonadota</taxon>
        <taxon>Gammaproteobacteria</taxon>
        <taxon>Pseudomonadales</taxon>
        <taxon>Marinobacteraceae</taxon>
        <taxon>Marinobacter</taxon>
    </lineage>
</organism>
<dbReference type="EMBL" id="FOUE01000004">
    <property type="protein sequence ID" value="SFM55191.1"/>
    <property type="molecule type" value="Genomic_DNA"/>
</dbReference>
<accession>A0A1I4RSM5</accession>
<keyword evidence="5" id="KW-1185">Reference proteome</keyword>
<dbReference type="GO" id="GO:0016020">
    <property type="term" value="C:membrane"/>
    <property type="evidence" value="ECO:0007669"/>
    <property type="project" value="TreeGrafter"/>
</dbReference>
<dbReference type="SUPFAM" id="SSF53474">
    <property type="entry name" value="alpha/beta-Hydrolases"/>
    <property type="match status" value="1"/>
</dbReference>
<dbReference type="STRING" id="488535.SAMN04487963_2923"/>
<comment type="similarity">
    <text evidence="1">Belongs to the AB hydrolase superfamily.</text>
</comment>
<evidence type="ECO:0000256" key="2">
    <source>
        <dbReference type="ARBA" id="ARBA00022801"/>
    </source>
</evidence>
<sequence length="288" mass="31686">MHREIRWPLRHMVLAGLHWPARNPETRGVPVVMLHGWMDNCLTFAKMAPLLTELGDVYAIDMAGHGHSDHRPPAQSYLLVDYVADLAELLDTHFDGPVRLVGHSLGGVISLLYTAAFPEKVSRLSIIDSFGPLSRSPSQVIPELRRALLKRQAGSGRSPLYDSVDAAAEARAGGFSPLSHEAAHILVPRNLREVDGGYCWRTDPRLRHPSMMAFDEDQVMAALKAVSTETLLLLAEEGLLAKNSNVQARFDAVTSLQVSTVPGTHHCHLDGDVEPMSDLIKEFLQDDA</sequence>
<dbReference type="RefSeq" id="WP_245749992.1">
    <property type="nucleotide sequence ID" value="NZ_FOUE01000004.1"/>
</dbReference>
<evidence type="ECO:0000259" key="3">
    <source>
        <dbReference type="Pfam" id="PF00561"/>
    </source>
</evidence>
<dbReference type="PRINTS" id="PR00111">
    <property type="entry name" value="ABHYDROLASE"/>
</dbReference>
<dbReference type="PANTHER" id="PTHR43798:SF14">
    <property type="entry name" value="SERINE HYDROLASE-LIKE PROTEIN DDB_G0286239"/>
    <property type="match status" value="1"/>
</dbReference>
<dbReference type="InterPro" id="IPR050266">
    <property type="entry name" value="AB_hydrolase_sf"/>
</dbReference>
<protein>
    <submittedName>
        <fullName evidence="4">Pimeloyl-ACP methyl ester carboxylesterase</fullName>
    </submittedName>
</protein>
<dbReference type="InterPro" id="IPR029058">
    <property type="entry name" value="AB_hydrolase_fold"/>
</dbReference>
<proteinExistence type="inferred from homology"/>